<evidence type="ECO:0000313" key="3">
    <source>
        <dbReference type="Proteomes" id="UP000609726"/>
    </source>
</evidence>
<protein>
    <submittedName>
        <fullName evidence="2">DUF4343 domain-containing protein</fullName>
    </submittedName>
</protein>
<dbReference type="Pfam" id="PF18299">
    <property type="entry name" value="R2K_2"/>
    <property type="match status" value="1"/>
</dbReference>
<evidence type="ECO:0000313" key="2">
    <source>
        <dbReference type="EMBL" id="NHZ91265.1"/>
    </source>
</evidence>
<organism evidence="2 3">
    <name type="scientific">Massilia mucilaginosa</name>
    <dbReference type="NCBI Taxonomy" id="2609282"/>
    <lineage>
        <taxon>Bacteria</taxon>
        <taxon>Pseudomonadati</taxon>
        <taxon>Pseudomonadota</taxon>
        <taxon>Betaproteobacteria</taxon>
        <taxon>Burkholderiales</taxon>
        <taxon>Oxalobacteraceae</taxon>
        <taxon>Telluria group</taxon>
        <taxon>Massilia</taxon>
    </lineage>
</organism>
<gene>
    <name evidence="2" type="ORF">F2P45_19920</name>
</gene>
<comment type="caution">
    <text evidence="2">The sequence shown here is derived from an EMBL/GenBank/DDBJ whole genome shotgun (WGS) entry which is preliminary data.</text>
</comment>
<reference evidence="2 3" key="1">
    <citation type="submission" date="2019-10" db="EMBL/GenBank/DDBJ databases">
        <title>Taxonomy of Antarctic Massilia spp.: description of Massilia rubra sp. nov., Massilia aquatica sp. nov., Massilia mucilaginosa sp. nov., Massilia frigida sp. nov. isolated from streams, lakes and regoliths.</title>
        <authorList>
            <person name="Holochova P."/>
            <person name="Sedlacek I."/>
            <person name="Kralova S."/>
            <person name="Maslanova I."/>
            <person name="Busse H.-J."/>
            <person name="Stankova E."/>
            <person name="Vrbovska V."/>
            <person name="Kovarovic V."/>
            <person name="Bartak M."/>
            <person name="Svec P."/>
            <person name="Pantucek R."/>
        </authorList>
    </citation>
    <scope>NUCLEOTIDE SEQUENCE [LARGE SCALE GENOMIC DNA]</scope>
    <source>
        <strain evidence="2 3">CCM 8733</strain>
    </source>
</reference>
<dbReference type="InterPro" id="IPR041261">
    <property type="entry name" value="R2K_2"/>
</dbReference>
<evidence type="ECO:0000259" key="1">
    <source>
        <dbReference type="Pfam" id="PF18299"/>
    </source>
</evidence>
<keyword evidence="3" id="KW-1185">Reference proteome</keyword>
<sequence length="267" mass="29607">MAGPSRLTTSTSHRIPMHWVIQQSIFKPGNYQLLVNALGTLGIAHTAVAIPNGTVDLVPDVNLEGKVYVCGAIKLARIARDKGWVPGSFLNENFKFDIWLAQLGAELLNHDIESGALANVRTAHLAKFFIRPAEDNKAFDGMLMDSATIADWRRDPAKAHLQQMDVIVSPVKAIYREYRLFIVNRKVVTGSVYRIGGRAEISPDVEDDVLDYARSVIGKWTPAESFVMDVCLTQDGLKVIEFNNINSSGFYAINVPKYVDAMQTHYG</sequence>
<accession>A0ABX0NX31</accession>
<dbReference type="Proteomes" id="UP000609726">
    <property type="component" value="Unassembled WGS sequence"/>
</dbReference>
<dbReference type="EMBL" id="WHJH01000026">
    <property type="protein sequence ID" value="NHZ91265.1"/>
    <property type="molecule type" value="Genomic_DNA"/>
</dbReference>
<feature type="domain" description="ATP-grasp" evidence="1">
    <location>
        <begin position="111"/>
        <end position="260"/>
    </location>
</feature>
<name>A0ABX0NX31_9BURK</name>
<proteinExistence type="predicted"/>